<accession>A0ABN1E5H2</accession>
<evidence type="ECO:0000256" key="1">
    <source>
        <dbReference type="SAM" id="Phobius"/>
    </source>
</evidence>
<feature type="transmembrane region" description="Helical" evidence="1">
    <location>
        <begin position="333"/>
        <end position="356"/>
    </location>
</feature>
<feature type="transmembrane region" description="Helical" evidence="1">
    <location>
        <begin position="281"/>
        <end position="298"/>
    </location>
</feature>
<feature type="transmembrane region" description="Helical" evidence="1">
    <location>
        <begin position="160"/>
        <end position="185"/>
    </location>
</feature>
<keyword evidence="1" id="KW-0472">Membrane</keyword>
<sequence>MCIAVLAAMVLVPALLFPLPPLIDYPNHLARIWLIAGGVHVPPLDGIYFEDWRGVGAGIGIDAMAKLLSPILPPSGIGLVLLILAILAPPLGAISLNARMFGGVHAWQPYFLAFWCTQTLVGGFLNFQIGLGLALLAVAADPKAARAGPWALYGWRIASGAVLFIIHPFALFFFAILQAAITFGGDWPAWRDVPSRLSWAGATATVALMPPAIYLFYVQGIPGSEDRAGATALFNDWMGTVRAMASPFTSYDIVIDFLCVLPLAGLAIWALANHKFQAHKGLILAAAGLAAVALLMPHTFGRTGWIDKRFPLLALLTALSATRLTVDLKRQNWVLAGAVVLVALRTAWISLNWAAFTPLVESMRTALADVPAGARVLPMQHDNTSRFGLFHLLGRTTPNFDETFRHYPAMMIPWRHAFTPMMFAQYREKPILLRPAYVAIANPTGGVLYSVHALDHFEMLDPRTQFIRNWRQNFDYVLVLNADIPDRDGPFTPPPGLHLVNDTGFAQLYRVAKTGG</sequence>
<gene>
    <name evidence="2" type="ORF">GCM10008942_05040</name>
</gene>
<keyword evidence="1" id="KW-1133">Transmembrane helix</keyword>
<organism evidence="2 3">
    <name type="scientific">Rhizomicrobium electricum</name>
    <dbReference type="NCBI Taxonomy" id="480070"/>
    <lineage>
        <taxon>Bacteria</taxon>
        <taxon>Pseudomonadati</taxon>
        <taxon>Pseudomonadota</taxon>
        <taxon>Alphaproteobacteria</taxon>
        <taxon>Micropepsales</taxon>
        <taxon>Micropepsaceae</taxon>
        <taxon>Rhizomicrobium</taxon>
    </lineage>
</organism>
<feature type="transmembrane region" description="Helical" evidence="1">
    <location>
        <begin position="197"/>
        <end position="217"/>
    </location>
</feature>
<name>A0ABN1E5H2_9PROT</name>
<reference evidence="2 3" key="1">
    <citation type="journal article" date="2019" name="Int. J. Syst. Evol. Microbiol.">
        <title>The Global Catalogue of Microorganisms (GCM) 10K type strain sequencing project: providing services to taxonomists for standard genome sequencing and annotation.</title>
        <authorList>
            <consortium name="The Broad Institute Genomics Platform"/>
            <consortium name="The Broad Institute Genome Sequencing Center for Infectious Disease"/>
            <person name="Wu L."/>
            <person name="Ma J."/>
        </authorList>
    </citation>
    <scope>NUCLEOTIDE SEQUENCE [LARGE SCALE GENOMIC DNA]</scope>
    <source>
        <strain evidence="2 3">JCM 15089</strain>
    </source>
</reference>
<evidence type="ECO:0000313" key="3">
    <source>
        <dbReference type="Proteomes" id="UP001499951"/>
    </source>
</evidence>
<feature type="transmembrane region" description="Helical" evidence="1">
    <location>
        <begin position="253"/>
        <end position="272"/>
    </location>
</feature>
<keyword evidence="3" id="KW-1185">Reference proteome</keyword>
<feature type="transmembrane region" description="Helical" evidence="1">
    <location>
        <begin position="76"/>
        <end position="98"/>
    </location>
</feature>
<feature type="transmembrane region" description="Helical" evidence="1">
    <location>
        <begin position="110"/>
        <end position="140"/>
    </location>
</feature>
<dbReference type="Proteomes" id="UP001499951">
    <property type="component" value="Unassembled WGS sequence"/>
</dbReference>
<evidence type="ECO:0008006" key="4">
    <source>
        <dbReference type="Google" id="ProtNLM"/>
    </source>
</evidence>
<keyword evidence="1" id="KW-0812">Transmembrane</keyword>
<protein>
    <recommendedName>
        <fullName evidence="4">Glycosyltransferase RgtA/B/C/D-like domain-containing protein</fullName>
    </recommendedName>
</protein>
<dbReference type="EMBL" id="BAAADD010000001">
    <property type="protein sequence ID" value="GAA0559552.1"/>
    <property type="molecule type" value="Genomic_DNA"/>
</dbReference>
<proteinExistence type="predicted"/>
<evidence type="ECO:0000313" key="2">
    <source>
        <dbReference type="EMBL" id="GAA0559552.1"/>
    </source>
</evidence>
<comment type="caution">
    <text evidence="2">The sequence shown here is derived from an EMBL/GenBank/DDBJ whole genome shotgun (WGS) entry which is preliminary data.</text>
</comment>